<keyword evidence="1" id="KW-0255">Endonuclease</keyword>
<keyword evidence="1" id="KW-0378">Hydrolase</keyword>
<keyword evidence="1" id="KW-0540">Nuclease</keyword>
<evidence type="ECO:0000313" key="2">
    <source>
        <dbReference type="Proteomes" id="UP001403094"/>
    </source>
</evidence>
<proteinExistence type="predicted"/>
<comment type="caution">
    <text evidence="1">The sequence shown here is derived from an EMBL/GenBank/DDBJ whole genome shotgun (WGS) entry which is preliminary data.</text>
</comment>
<gene>
    <name evidence="1" type="ORF">GCM10009757_42070</name>
</gene>
<dbReference type="Gene3D" id="1.10.340.30">
    <property type="entry name" value="Hypothetical protein, domain 2"/>
    <property type="match status" value="1"/>
</dbReference>
<sequence>MLPVVPSSSEEWFRVSAKREALAHAVVERCGQTYAEQAGIRLRDTPAALYQVLVLAHLLSARIKADVAVAAARALFDAGMRTPARMAEATWQQRVDALGEGHYRRYDERTATQLGDGAQLLLDRYGGDLRRLREGADPGEVADRLREFPGIGPLGAAIFLREVQGVWPRYAPHIDGKALDGAERVGLPRSPKALDRLVRRGELPQLTAGLVRVALDKRLAEDVRSLARG</sequence>
<dbReference type="SUPFAM" id="SSF48150">
    <property type="entry name" value="DNA-glycosylase"/>
    <property type="match status" value="1"/>
</dbReference>
<evidence type="ECO:0000313" key="1">
    <source>
        <dbReference type="EMBL" id="GAA2060105.1"/>
    </source>
</evidence>
<accession>A0ABP5GYX3</accession>
<dbReference type="InterPro" id="IPR011257">
    <property type="entry name" value="DNA_glycosylase"/>
</dbReference>
<keyword evidence="2" id="KW-1185">Reference proteome</keyword>
<name>A0ABP5GYX3_9ACTN</name>
<protein>
    <submittedName>
        <fullName evidence="1">Endonuclease</fullName>
    </submittedName>
</protein>
<dbReference type="GO" id="GO:0004519">
    <property type="term" value="F:endonuclease activity"/>
    <property type="evidence" value="ECO:0007669"/>
    <property type="project" value="UniProtKB-KW"/>
</dbReference>
<reference evidence="2" key="1">
    <citation type="journal article" date="2019" name="Int. J. Syst. Evol. Microbiol.">
        <title>The Global Catalogue of Microorganisms (GCM) 10K type strain sequencing project: providing services to taxonomists for standard genome sequencing and annotation.</title>
        <authorList>
            <consortium name="The Broad Institute Genomics Platform"/>
            <consortium name="The Broad Institute Genome Sequencing Center for Infectious Disease"/>
            <person name="Wu L."/>
            <person name="Ma J."/>
        </authorList>
    </citation>
    <scope>NUCLEOTIDE SEQUENCE [LARGE SCALE GENOMIC DNA]</scope>
    <source>
        <strain evidence="2">JCM 14549</strain>
    </source>
</reference>
<dbReference type="EMBL" id="BAAANQ010000009">
    <property type="protein sequence ID" value="GAA2060105.1"/>
    <property type="molecule type" value="Genomic_DNA"/>
</dbReference>
<dbReference type="Proteomes" id="UP001403094">
    <property type="component" value="Unassembled WGS sequence"/>
</dbReference>
<organism evidence="1 2">
    <name type="scientific">Streptomyces cheonanensis</name>
    <dbReference type="NCBI Taxonomy" id="312720"/>
    <lineage>
        <taxon>Bacteria</taxon>
        <taxon>Bacillati</taxon>
        <taxon>Actinomycetota</taxon>
        <taxon>Actinomycetes</taxon>
        <taxon>Kitasatosporales</taxon>
        <taxon>Streptomycetaceae</taxon>
        <taxon>Streptomyces</taxon>
    </lineage>
</organism>